<reference evidence="1" key="1">
    <citation type="submission" date="2019-08" db="EMBL/GenBank/DDBJ databases">
        <authorList>
            <person name="Kucharzyk K."/>
            <person name="Murdoch R.W."/>
            <person name="Higgins S."/>
            <person name="Loffler F."/>
        </authorList>
    </citation>
    <scope>NUCLEOTIDE SEQUENCE</scope>
</reference>
<proteinExistence type="predicted"/>
<evidence type="ECO:0000313" key="1">
    <source>
        <dbReference type="EMBL" id="MPM44897.1"/>
    </source>
</evidence>
<organism evidence="1">
    <name type="scientific">bioreactor metagenome</name>
    <dbReference type="NCBI Taxonomy" id="1076179"/>
    <lineage>
        <taxon>unclassified sequences</taxon>
        <taxon>metagenomes</taxon>
        <taxon>ecological metagenomes</taxon>
    </lineage>
</organism>
<sequence length="128" mass="13512">MPGGRDLAVHVFARLGRLVRVLAALACPARLAPFVGVPIGRAAVFHGIHAHRPHHVAQFGGDRHMGIAQVGTQQLALLERFAHLLVVVVQAFGLPCRRFAFGAVVVQVVDDDAHGVADDATGVCMSGQ</sequence>
<protein>
    <submittedName>
        <fullName evidence="1">Uncharacterized protein</fullName>
    </submittedName>
</protein>
<comment type="caution">
    <text evidence="1">The sequence shown here is derived from an EMBL/GenBank/DDBJ whole genome shotgun (WGS) entry which is preliminary data.</text>
</comment>
<dbReference type="AlphaFoldDB" id="A0A644ZVW4"/>
<gene>
    <name evidence="1" type="ORF">SDC9_91579</name>
</gene>
<accession>A0A644ZVW4</accession>
<dbReference type="EMBL" id="VSSQ01010661">
    <property type="protein sequence ID" value="MPM44897.1"/>
    <property type="molecule type" value="Genomic_DNA"/>
</dbReference>
<name>A0A644ZVW4_9ZZZZ</name>